<dbReference type="PROSITE" id="PS01124">
    <property type="entry name" value="HTH_ARAC_FAMILY_2"/>
    <property type="match status" value="1"/>
</dbReference>
<protein>
    <submittedName>
        <fullName evidence="5">Helix-turn-helix domain-containing protein</fullName>
    </submittedName>
</protein>
<feature type="domain" description="HTH araC/xylS-type" evidence="4">
    <location>
        <begin position="168"/>
        <end position="265"/>
    </location>
</feature>
<sequence length="268" mass="29190">MYEPAAGANEGLKPLWHVGDGQMLFAGCLGRNALHSHSASVLLAGLYDDFRLKLGRGGWFSCRAAIIRAGDAYEFDAGGRPLAVLYVEPTETSAEGLVALIQETREEQGALIGQQSDLGLLRVIYEDAASSRWVNEALADLIEFSKAGTRPTIDVRVARAIEAMAVKENHESEMDVDRTRPPSVADAARSSGLSMSRFQHLFKQETGVSYRRYAAWARMRAAVSEVVAGSNFTTAAHAAGFYDQPHFAHEFRRIFGAPASRSLANVRS</sequence>
<dbReference type="GO" id="GO:0043565">
    <property type="term" value="F:sequence-specific DNA binding"/>
    <property type="evidence" value="ECO:0007669"/>
    <property type="project" value="InterPro"/>
</dbReference>
<evidence type="ECO:0000256" key="3">
    <source>
        <dbReference type="ARBA" id="ARBA00023163"/>
    </source>
</evidence>
<evidence type="ECO:0000256" key="2">
    <source>
        <dbReference type="ARBA" id="ARBA00023125"/>
    </source>
</evidence>
<keyword evidence="2" id="KW-0238">DNA-binding</keyword>
<keyword evidence="6" id="KW-1185">Reference proteome</keyword>
<dbReference type="STRING" id="51670.SAMN04488557_3292"/>
<evidence type="ECO:0000313" key="5">
    <source>
        <dbReference type="EMBL" id="SFV37693.1"/>
    </source>
</evidence>
<gene>
    <name evidence="5" type="ORF">SAMN04488557_3292</name>
</gene>
<evidence type="ECO:0000256" key="1">
    <source>
        <dbReference type="ARBA" id="ARBA00023015"/>
    </source>
</evidence>
<dbReference type="AlphaFoldDB" id="A0A1I7NSP8"/>
<reference evidence="6" key="1">
    <citation type="submission" date="2016-10" db="EMBL/GenBank/DDBJ databases">
        <authorList>
            <person name="Varghese N."/>
            <person name="Submissions S."/>
        </authorList>
    </citation>
    <scope>NUCLEOTIDE SEQUENCE [LARGE SCALE GENOMIC DNA]</scope>
    <source>
        <strain evidence="6">DSM 1565</strain>
    </source>
</reference>
<dbReference type="PANTHER" id="PTHR43436:SF1">
    <property type="entry name" value="TRANSCRIPTIONAL REGULATORY PROTEIN"/>
    <property type="match status" value="1"/>
</dbReference>
<keyword evidence="3" id="KW-0804">Transcription</keyword>
<dbReference type="InterPro" id="IPR018060">
    <property type="entry name" value="HTH_AraC"/>
</dbReference>
<accession>A0A1I7NSP8</accession>
<dbReference type="GO" id="GO:0003700">
    <property type="term" value="F:DNA-binding transcription factor activity"/>
    <property type="evidence" value="ECO:0007669"/>
    <property type="project" value="InterPro"/>
</dbReference>
<dbReference type="InterPro" id="IPR018062">
    <property type="entry name" value="HTH_AraC-typ_CS"/>
</dbReference>
<dbReference type="Proteomes" id="UP000199423">
    <property type="component" value="Unassembled WGS sequence"/>
</dbReference>
<dbReference type="PROSITE" id="PS00041">
    <property type="entry name" value="HTH_ARAC_FAMILY_1"/>
    <property type="match status" value="1"/>
</dbReference>
<dbReference type="Gene3D" id="1.10.10.60">
    <property type="entry name" value="Homeodomain-like"/>
    <property type="match status" value="1"/>
</dbReference>
<dbReference type="EMBL" id="FPCH01000003">
    <property type="protein sequence ID" value="SFV37693.1"/>
    <property type="molecule type" value="Genomic_DNA"/>
</dbReference>
<dbReference type="Pfam" id="PF12833">
    <property type="entry name" value="HTH_18"/>
    <property type="match status" value="1"/>
</dbReference>
<keyword evidence="1" id="KW-0805">Transcription regulation</keyword>
<dbReference type="SMART" id="SM00342">
    <property type="entry name" value="HTH_ARAC"/>
    <property type="match status" value="1"/>
</dbReference>
<name>A0A1I7NSP8_9HYPH</name>
<evidence type="ECO:0000313" key="6">
    <source>
        <dbReference type="Proteomes" id="UP000199423"/>
    </source>
</evidence>
<proteinExistence type="predicted"/>
<dbReference type="PANTHER" id="PTHR43436">
    <property type="entry name" value="ARAC-FAMILY TRANSCRIPTIONAL REGULATOR"/>
    <property type="match status" value="1"/>
</dbReference>
<organism evidence="5 6">
    <name type="scientific">Hyphomicrobium facile</name>
    <dbReference type="NCBI Taxonomy" id="51670"/>
    <lineage>
        <taxon>Bacteria</taxon>
        <taxon>Pseudomonadati</taxon>
        <taxon>Pseudomonadota</taxon>
        <taxon>Alphaproteobacteria</taxon>
        <taxon>Hyphomicrobiales</taxon>
        <taxon>Hyphomicrobiaceae</taxon>
        <taxon>Hyphomicrobium</taxon>
    </lineage>
</organism>
<evidence type="ECO:0000259" key="4">
    <source>
        <dbReference type="PROSITE" id="PS01124"/>
    </source>
</evidence>